<evidence type="ECO:0000313" key="1">
    <source>
        <dbReference type="EMBL" id="CAH1447429.1"/>
    </source>
</evidence>
<gene>
    <name evidence="1" type="ORF">LVIROSA_LOCUS33040</name>
</gene>
<name>A0AAU9PBL3_9ASTR</name>
<protein>
    <submittedName>
        <fullName evidence="1">Uncharacterized protein</fullName>
    </submittedName>
</protein>
<reference evidence="1 2" key="1">
    <citation type="submission" date="2022-01" db="EMBL/GenBank/DDBJ databases">
        <authorList>
            <person name="Xiong W."/>
            <person name="Schranz E."/>
        </authorList>
    </citation>
    <scope>NUCLEOTIDE SEQUENCE [LARGE SCALE GENOMIC DNA]</scope>
</reference>
<keyword evidence="2" id="KW-1185">Reference proteome</keyword>
<accession>A0AAU9PBL3</accession>
<organism evidence="1 2">
    <name type="scientific">Lactuca virosa</name>
    <dbReference type="NCBI Taxonomy" id="75947"/>
    <lineage>
        <taxon>Eukaryota</taxon>
        <taxon>Viridiplantae</taxon>
        <taxon>Streptophyta</taxon>
        <taxon>Embryophyta</taxon>
        <taxon>Tracheophyta</taxon>
        <taxon>Spermatophyta</taxon>
        <taxon>Magnoliopsida</taxon>
        <taxon>eudicotyledons</taxon>
        <taxon>Gunneridae</taxon>
        <taxon>Pentapetalae</taxon>
        <taxon>asterids</taxon>
        <taxon>campanulids</taxon>
        <taxon>Asterales</taxon>
        <taxon>Asteraceae</taxon>
        <taxon>Cichorioideae</taxon>
        <taxon>Cichorieae</taxon>
        <taxon>Lactucinae</taxon>
        <taxon>Lactuca</taxon>
    </lineage>
</organism>
<dbReference type="EMBL" id="CAKMRJ010005523">
    <property type="protein sequence ID" value="CAH1447429.1"/>
    <property type="molecule type" value="Genomic_DNA"/>
</dbReference>
<proteinExistence type="predicted"/>
<dbReference type="Proteomes" id="UP001157418">
    <property type="component" value="Unassembled WGS sequence"/>
</dbReference>
<comment type="caution">
    <text evidence="1">The sequence shown here is derived from an EMBL/GenBank/DDBJ whole genome shotgun (WGS) entry which is preliminary data.</text>
</comment>
<dbReference type="AlphaFoldDB" id="A0AAU9PBL3"/>
<sequence>MGSSNSTIQNYKSSDNFSLNSKTCYGYPIGLGFGGNLEFNFGFGMRNRVRALKNGDDGNWWNFPTVNVMNISPLVAATILASGKVKKAPVEKKSRENGGMMKRLESELEQGNLNQGEENSSPEIGSRLLLKLNYEEMMKPTNHTCRSVFGKIRENWII</sequence>
<evidence type="ECO:0000313" key="2">
    <source>
        <dbReference type="Proteomes" id="UP001157418"/>
    </source>
</evidence>